<accession>A0A5C4JVL0</accession>
<gene>
    <name evidence="1" type="ORF">FF124_06055</name>
</gene>
<comment type="caution">
    <text evidence="1">The sequence shown here is derived from an EMBL/GenBank/DDBJ whole genome shotgun (WGS) entry which is preliminary data.</text>
</comment>
<proteinExistence type="predicted"/>
<reference evidence="1 2" key="1">
    <citation type="submission" date="2019-06" db="EMBL/GenBank/DDBJ databases">
        <title>Martelella lutilitoris sp. nov., isolated from a tidal mudflat.</title>
        <authorList>
            <person name="Kim Y.-J."/>
        </authorList>
    </citation>
    <scope>NUCLEOTIDE SEQUENCE [LARGE SCALE GENOMIC DNA]</scope>
    <source>
        <strain evidence="1 2">GH2-6</strain>
    </source>
</reference>
<evidence type="ECO:0000313" key="2">
    <source>
        <dbReference type="Proteomes" id="UP000307874"/>
    </source>
</evidence>
<sequence length="90" mass="9645">MAVEPETRKREIEARYAALCARVEASAGAPQEDAALREAFAELAAMMIAYAHDTGAQKAILEALSRDGERSGSDRLSLAARALQLIAKND</sequence>
<dbReference type="Proteomes" id="UP000307874">
    <property type="component" value="Unassembled WGS sequence"/>
</dbReference>
<keyword evidence="2" id="KW-1185">Reference proteome</keyword>
<dbReference type="OrthoDB" id="9936501at2"/>
<dbReference type="RefSeq" id="WP_138747593.1">
    <property type="nucleotide sequence ID" value="NZ_VCLB01000003.1"/>
</dbReference>
<dbReference type="AlphaFoldDB" id="A0A5C4JVL0"/>
<evidence type="ECO:0000313" key="1">
    <source>
        <dbReference type="EMBL" id="TNB48689.1"/>
    </source>
</evidence>
<name>A0A5C4JVL0_9HYPH</name>
<protein>
    <submittedName>
        <fullName evidence="1">Uncharacterized protein</fullName>
    </submittedName>
</protein>
<dbReference type="EMBL" id="VCLB01000003">
    <property type="protein sequence ID" value="TNB48689.1"/>
    <property type="molecule type" value="Genomic_DNA"/>
</dbReference>
<organism evidence="1 2">
    <name type="scientific">Martelella lutilitoris</name>
    <dbReference type="NCBI Taxonomy" id="2583532"/>
    <lineage>
        <taxon>Bacteria</taxon>
        <taxon>Pseudomonadati</taxon>
        <taxon>Pseudomonadota</taxon>
        <taxon>Alphaproteobacteria</taxon>
        <taxon>Hyphomicrobiales</taxon>
        <taxon>Aurantimonadaceae</taxon>
        <taxon>Martelella</taxon>
    </lineage>
</organism>